<protein>
    <recommendedName>
        <fullName evidence="4">Hydrolase</fullName>
    </recommendedName>
</protein>
<dbReference type="Proteomes" id="UP000185511">
    <property type="component" value="Chromosome"/>
</dbReference>
<evidence type="ECO:0000313" key="3">
    <source>
        <dbReference type="Proteomes" id="UP000185511"/>
    </source>
</evidence>
<reference evidence="3" key="1">
    <citation type="submission" date="2016-06" db="EMBL/GenBank/DDBJ databases">
        <title>Complete genome sequence of Actinoalloteichus fjordicus DSM 46855 (=ADI127-17), type strain of the new species Actinoalloteichus fjordicus.</title>
        <authorList>
            <person name="Ruckert C."/>
            <person name="Nouioui I."/>
            <person name="Willmese J."/>
            <person name="van Wezel G."/>
            <person name="Klenk H.-P."/>
            <person name="Kalinowski J."/>
            <person name="Zotchev S.B."/>
        </authorList>
    </citation>
    <scope>NUCLEOTIDE SEQUENCE [LARGE SCALE GENOMIC DNA]</scope>
    <source>
        <strain evidence="3">ADI127-7</strain>
    </source>
</reference>
<proteinExistence type="predicted"/>
<dbReference type="SFLD" id="SFLDG01129">
    <property type="entry name" value="C1.5:_HAD__Beta-PGM__Phosphata"/>
    <property type="match status" value="1"/>
</dbReference>
<dbReference type="SFLD" id="SFLDS00003">
    <property type="entry name" value="Haloacid_Dehalogenase"/>
    <property type="match status" value="1"/>
</dbReference>
<dbReference type="PANTHER" id="PTHR18901">
    <property type="entry name" value="2-DEOXYGLUCOSE-6-PHOSPHATE PHOSPHATASE 2"/>
    <property type="match status" value="1"/>
</dbReference>
<dbReference type="Gene3D" id="1.10.150.240">
    <property type="entry name" value="Putative phosphatase, domain 2"/>
    <property type="match status" value="1"/>
</dbReference>
<evidence type="ECO:0000313" key="2">
    <source>
        <dbReference type="EMBL" id="APU14883.1"/>
    </source>
</evidence>
<dbReference type="PANTHER" id="PTHR18901:SF38">
    <property type="entry name" value="PSEUDOURIDINE-5'-PHOSPHATASE"/>
    <property type="match status" value="1"/>
</dbReference>
<name>A0AAC9LBH6_9PSEU</name>
<dbReference type="CDD" id="cd07505">
    <property type="entry name" value="HAD_BPGM-like"/>
    <property type="match status" value="1"/>
</dbReference>
<dbReference type="Gene3D" id="3.40.50.1000">
    <property type="entry name" value="HAD superfamily/HAD-like"/>
    <property type="match status" value="1"/>
</dbReference>
<dbReference type="InterPro" id="IPR036412">
    <property type="entry name" value="HAD-like_sf"/>
</dbReference>
<dbReference type="Pfam" id="PF13419">
    <property type="entry name" value="HAD_2"/>
    <property type="match status" value="1"/>
</dbReference>
<dbReference type="AlphaFoldDB" id="A0AAC9LBH6"/>
<dbReference type="EMBL" id="CP016076">
    <property type="protein sequence ID" value="APU14883.1"/>
    <property type="molecule type" value="Genomic_DNA"/>
</dbReference>
<dbReference type="NCBIfam" id="TIGR01509">
    <property type="entry name" value="HAD-SF-IA-v3"/>
    <property type="match status" value="1"/>
</dbReference>
<dbReference type="SUPFAM" id="SSF56784">
    <property type="entry name" value="HAD-like"/>
    <property type="match status" value="1"/>
</dbReference>
<keyword evidence="3" id="KW-1185">Reference proteome</keyword>
<feature type="compositionally biased region" description="Basic and acidic residues" evidence="1">
    <location>
        <begin position="9"/>
        <end position="22"/>
    </location>
</feature>
<feature type="region of interest" description="Disordered" evidence="1">
    <location>
        <begin position="1"/>
        <end position="40"/>
    </location>
</feature>
<evidence type="ECO:0008006" key="4">
    <source>
        <dbReference type="Google" id="ProtNLM"/>
    </source>
</evidence>
<accession>A0AAC9LBH6</accession>
<dbReference type="KEGG" id="acad:UA74_14125"/>
<gene>
    <name evidence="2" type="ORF">UA74_14125</name>
</gene>
<dbReference type="InterPro" id="IPR023214">
    <property type="entry name" value="HAD_sf"/>
</dbReference>
<organism evidence="2 3">
    <name type="scientific">Actinoalloteichus fjordicus</name>
    <dbReference type="NCBI Taxonomy" id="1612552"/>
    <lineage>
        <taxon>Bacteria</taxon>
        <taxon>Bacillati</taxon>
        <taxon>Actinomycetota</taxon>
        <taxon>Actinomycetes</taxon>
        <taxon>Pseudonocardiales</taxon>
        <taxon>Pseudonocardiaceae</taxon>
        <taxon>Actinoalloteichus</taxon>
    </lineage>
</organism>
<dbReference type="InterPro" id="IPR041492">
    <property type="entry name" value="HAD_2"/>
</dbReference>
<sequence>MTRPSPQDGRARPATESDERAVAESPATPATPVEPGGSTVVDAARLPSADVSGAAVEVVEVVELRVADAAGPADAEEEYGAAGRLAGGSVVGEFAGGSAGEFGAGAPGEFGVGSVGEFAAGSHGEFAAGSVGELAAGSPGRLAAVFWDMDGTLLDSEKLWAIALEQTAAELGGVISAEARAAMVGSNMSNSMGILLGDLGLPVTPESVASAGTRVADLTRELFRTDLLWRPGAQEALHAVHDAGVPMALVTSTIRSLGEVALKTVGSELFAAAVFGDEVPHNKPHPAPYLQAAAALGVNPADAVAVEDSPVGVASAVAAGCTVLVVPCEVPVESGERRVLRESLVGVDPVLLSELLPAMTS</sequence>
<dbReference type="InterPro" id="IPR023198">
    <property type="entry name" value="PGP-like_dom2"/>
</dbReference>
<evidence type="ECO:0000256" key="1">
    <source>
        <dbReference type="SAM" id="MobiDB-lite"/>
    </source>
</evidence>
<dbReference type="InterPro" id="IPR006439">
    <property type="entry name" value="HAD-SF_hydro_IA"/>
</dbReference>